<dbReference type="RefSeq" id="WP_160694472.1">
    <property type="nucleotide sequence ID" value="NZ_CP047897.1"/>
</dbReference>
<feature type="compositionally biased region" description="Polar residues" evidence="1">
    <location>
        <begin position="409"/>
        <end position="419"/>
    </location>
</feature>
<evidence type="ECO:0000313" key="4">
    <source>
        <dbReference type="Proteomes" id="UP000464214"/>
    </source>
</evidence>
<dbReference type="KEGG" id="nib:GU926_18285"/>
<organism evidence="3 4">
    <name type="scientific">Nibribacter ruber</name>
    <dbReference type="NCBI Taxonomy" id="2698458"/>
    <lineage>
        <taxon>Bacteria</taxon>
        <taxon>Pseudomonadati</taxon>
        <taxon>Bacteroidota</taxon>
        <taxon>Cytophagia</taxon>
        <taxon>Cytophagales</taxon>
        <taxon>Hymenobacteraceae</taxon>
        <taxon>Nibribacter</taxon>
    </lineage>
</organism>
<dbReference type="EMBL" id="CP047897">
    <property type="protein sequence ID" value="QHL89275.1"/>
    <property type="molecule type" value="Genomic_DNA"/>
</dbReference>
<keyword evidence="2" id="KW-0732">Signal</keyword>
<feature type="compositionally biased region" description="Low complexity" evidence="1">
    <location>
        <begin position="263"/>
        <end position="287"/>
    </location>
</feature>
<feature type="region of interest" description="Disordered" evidence="1">
    <location>
        <begin position="215"/>
        <end position="439"/>
    </location>
</feature>
<feature type="chain" id="PRO_5026997561" description="BcpO-related WXXGXW repeat protein" evidence="2">
    <location>
        <begin position="29"/>
        <end position="439"/>
    </location>
</feature>
<feature type="signal peptide" evidence="2">
    <location>
        <begin position="1"/>
        <end position="28"/>
    </location>
</feature>
<protein>
    <recommendedName>
        <fullName evidence="5">BcpO-related WXXGXW repeat protein</fullName>
    </recommendedName>
</protein>
<gene>
    <name evidence="3" type="ORF">GU926_18285</name>
</gene>
<dbReference type="AlphaFoldDB" id="A0A6P1P4J0"/>
<feature type="compositionally biased region" description="Polar residues" evidence="1">
    <location>
        <begin position="325"/>
        <end position="347"/>
    </location>
</feature>
<dbReference type="Proteomes" id="UP000464214">
    <property type="component" value="Chromosome"/>
</dbReference>
<evidence type="ECO:0000313" key="3">
    <source>
        <dbReference type="EMBL" id="QHL89275.1"/>
    </source>
</evidence>
<reference evidence="3 4" key="1">
    <citation type="submission" date="2020-01" db="EMBL/GenBank/DDBJ databases">
        <authorList>
            <person name="Kim M."/>
        </authorList>
    </citation>
    <scope>NUCLEOTIDE SEQUENCE [LARGE SCALE GENOMIC DNA]</scope>
    <source>
        <strain evidence="3 4">BT10</strain>
    </source>
</reference>
<dbReference type="Pfam" id="PF20245">
    <property type="entry name" value="DUF6600"/>
    <property type="match status" value="1"/>
</dbReference>
<proteinExistence type="predicted"/>
<sequence>MKIFKHAWVLGVIALLAFQLGGATAAQAQPGGRVSFQTFYDELEPYGRWINDPEYGYVWSPDVDQGFQPYASRGHWVMTEYGNTWVSDYDWGWAPFHYGRWAYDDYYGWLWVPGNEWGPAWVDWRRSDGYYGWAPMGPRITYVMPASRWCFVPVMYISSPRIYHYYVPQTRVVNIYHNTTIINNYYERDHRKYVYGPRTQDIERATNRKVNVYRVDNDSRPGRNQIADNTVRIYRPEVSNRRSEAPARVEARDNQSQVRTSRESNAAATTTRTERSTAGSRAATEAPATRRRVSTTERSEQRTSEASGPERTEPRAGTVREQRSSRGQTAPDNTQAPVRTERSQPATRTREQAAPSPRQRSSNLTPAPEAERRTEYAPRRTEASSQATYAPPRAQSAPQPQPIQERSRATSAPQSSQPVQGAAQERPAGGRERTSSRRN</sequence>
<name>A0A6P1P4J0_9BACT</name>
<evidence type="ECO:0000256" key="1">
    <source>
        <dbReference type="SAM" id="MobiDB-lite"/>
    </source>
</evidence>
<feature type="compositionally biased region" description="Basic and acidic residues" evidence="1">
    <location>
        <begin position="234"/>
        <end position="253"/>
    </location>
</feature>
<evidence type="ECO:0000256" key="2">
    <source>
        <dbReference type="SAM" id="SignalP"/>
    </source>
</evidence>
<feature type="compositionally biased region" description="Basic and acidic residues" evidence="1">
    <location>
        <begin position="294"/>
        <end position="324"/>
    </location>
</feature>
<feature type="compositionally biased region" description="Basic and acidic residues" evidence="1">
    <location>
        <begin position="428"/>
        <end position="439"/>
    </location>
</feature>
<evidence type="ECO:0008006" key="5">
    <source>
        <dbReference type="Google" id="ProtNLM"/>
    </source>
</evidence>
<dbReference type="InterPro" id="IPR046535">
    <property type="entry name" value="DUF6600"/>
</dbReference>
<feature type="compositionally biased region" description="Basic and acidic residues" evidence="1">
    <location>
        <begin position="369"/>
        <end position="382"/>
    </location>
</feature>
<keyword evidence="4" id="KW-1185">Reference proteome</keyword>
<accession>A0A6P1P4J0</accession>